<accession>A0A5C6P450</accession>
<reference evidence="2 3" key="1">
    <citation type="submission" date="2019-04" db="EMBL/GenBank/DDBJ databases">
        <title>Chromosome genome assembly for Takifugu flavidus.</title>
        <authorList>
            <person name="Xiao S."/>
        </authorList>
    </citation>
    <scope>NUCLEOTIDE SEQUENCE [LARGE SCALE GENOMIC DNA]</scope>
    <source>
        <strain evidence="2">HTHZ2018</strain>
        <tissue evidence="2">Muscle</tissue>
    </source>
</reference>
<dbReference type="FunFam" id="2.30.30.40:FF:000307">
    <property type="entry name" value="Predicted protein"/>
    <property type="match status" value="1"/>
</dbReference>
<feature type="region of interest" description="Disordered" evidence="1">
    <location>
        <begin position="481"/>
        <end position="509"/>
    </location>
</feature>
<feature type="region of interest" description="Disordered" evidence="1">
    <location>
        <begin position="84"/>
        <end position="103"/>
    </location>
</feature>
<feature type="region of interest" description="Disordered" evidence="1">
    <location>
        <begin position="694"/>
        <end position="723"/>
    </location>
</feature>
<dbReference type="Gene3D" id="2.30.30.40">
    <property type="entry name" value="SH3 Domains"/>
    <property type="match status" value="1"/>
</dbReference>
<feature type="region of interest" description="Disordered" evidence="1">
    <location>
        <begin position="423"/>
        <end position="442"/>
    </location>
</feature>
<name>A0A5C6P450_9TELE</name>
<dbReference type="PANTHER" id="PTHR16830">
    <property type="entry name" value="SH2 CONTAINING ADAPTOR PRAM-1 RELATED"/>
    <property type="match status" value="1"/>
</dbReference>
<keyword evidence="3" id="KW-1185">Reference proteome</keyword>
<proteinExistence type="predicted"/>
<dbReference type="GO" id="GO:0005886">
    <property type="term" value="C:plasma membrane"/>
    <property type="evidence" value="ECO:0007669"/>
    <property type="project" value="InterPro"/>
</dbReference>
<feature type="compositionally biased region" description="Basic and acidic residues" evidence="1">
    <location>
        <begin position="490"/>
        <end position="507"/>
    </location>
</feature>
<evidence type="ECO:0000313" key="2">
    <source>
        <dbReference type="EMBL" id="TWW72887.1"/>
    </source>
</evidence>
<dbReference type="GO" id="GO:0072659">
    <property type="term" value="P:protein localization to plasma membrane"/>
    <property type="evidence" value="ECO:0007669"/>
    <property type="project" value="TreeGrafter"/>
</dbReference>
<protein>
    <recommendedName>
        <fullName evidence="4">Helically-extended SH3 domain-containing protein</fullName>
    </recommendedName>
</protein>
<dbReference type="GO" id="GO:0050852">
    <property type="term" value="P:T cell receptor signaling pathway"/>
    <property type="evidence" value="ECO:0007669"/>
    <property type="project" value="TreeGrafter"/>
</dbReference>
<dbReference type="InterPro" id="IPR043443">
    <property type="entry name" value="FYB1/2-like"/>
</dbReference>
<feature type="compositionally biased region" description="Basic and acidic residues" evidence="1">
    <location>
        <begin position="564"/>
        <end position="599"/>
    </location>
</feature>
<feature type="region of interest" description="Disordered" evidence="1">
    <location>
        <begin position="163"/>
        <end position="231"/>
    </location>
</feature>
<feature type="region of interest" description="Disordered" evidence="1">
    <location>
        <begin position="13"/>
        <end position="43"/>
    </location>
</feature>
<feature type="compositionally biased region" description="Polar residues" evidence="1">
    <location>
        <begin position="705"/>
        <end position="721"/>
    </location>
</feature>
<dbReference type="GO" id="GO:0007229">
    <property type="term" value="P:integrin-mediated signaling pathway"/>
    <property type="evidence" value="ECO:0007669"/>
    <property type="project" value="InterPro"/>
</dbReference>
<gene>
    <name evidence="2" type="ORF">D4764_15G0002810</name>
</gene>
<feature type="compositionally biased region" description="Polar residues" evidence="1">
    <location>
        <begin position="85"/>
        <end position="102"/>
    </location>
</feature>
<dbReference type="Proteomes" id="UP000324091">
    <property type="component" value="Chromosome 15"/>
</dbReference>
<dbReference type="AlphaFoldDB" id="A0A5C6P450"/>
<feature type="non-terminal residue" evidence="2">
    <location>
        <position position="1"/>
    </location>
</feature>
<dbReference type="SUPFAM" id="SSF50044">
    <property type="entry name" value="SH3-domain"/>
    <property type="match status" value="1"/>
</dbReference>
<organism evidence="2 3">
    <name type="scientific">Takifugu flavidus</name>
    <name type="common">sansaifugu</name>
    <dbReference type="NCBI Taxonomy" id="433684"/>
    <lineage>
        <taxon>Eukaryota</taxon>
        <taxon>Metazoa</taxon>
        <taxon>Chordata</taxon>
        <taxon>Craniata</taxon>
        <taxon>Vertebrata</taxon>
        <taxon>Euteleostomi</taxon>
        <taxon>Actinopterygii</taxon>
        <taxon>Neopterygii</taxon>
        <taxon>Teleostei</taxon>
        <taxon>Neoteleostei</taxon>
        <taxon>Acanthomorphata</taxon>
        <taxon>Eupercaria</taxon>
        <taxon>Tetraodontiformes</taxon>
        <taxon>Tetradontoidea</taxon>
        <taxon>Tetraodontidae</taxon>
        <taxon>Takifugu</taxon>
    </lineage>
</organism>
<dbReference type="EMBL" id="RHFK02000007">
    <property type="protein sequence ID" value="TWW72887.1"/>
    <property type="molecule type" value="Genomic_DNA"/>
</dbReference>
<evidence type="ECO:0000256" key="1">
    <source>
        <dbReference type="SAM" id="MobiDB-lite"/>
    </source>
</evidence>
<evidence type="ECO:0008006" key="4">
    <source>
        <dbReference type="Google" id="ProtNLM"/>
    </source>
</evidence>
<sequence>GSINVKALRAKFQEEASQAQSKTGRPAVAEKPKRLPPSGGPRCSVVSTVNAAVDNRTPAVSRVVFRDSLQASGGMCPISFPPKVPQTSQSFQHGSSDTTTRQSLRERHMPLVLPFIPVKEHKSELPATRELKLEEEPGKEAAMQTKIKKKGLLLPFKSSKAAKISGENGEPTYSDLTIRPSSAPGELPSVEKPPVEDRLSFQSNQSTPELPISSPDVPVSPPPTGTSVESDNKIVSTLERARKKLSCRQMLLSAKSLCSPDYASKDKTFPSPPRKTERAEMELPIPSPVCLPNLSCLSARPFFKANNSAHKSALDKPFGKEKAEILPVRMGLPSSGPLKKPLPPLRSLGPVPPKPPRPPVVDLSYFHLHTCNGPEQEAESTSVVLGAPEFPDFDHPEIETAEGEAVDIGALDLEAVNLVCTRTPPPDQSERTDSLCGLPEPLLSSDVDGSHLESASLPDPVNIPEFPKFPVSELWSQSEDVSFDPQFNPHTDEAEKGDSELHRHGYDEAEDNVYEDVEGVKKMLLEQNWRKRKAGLKNPYADSHFTDGAGLHTWPPHPRKERHSPHTAEYKEQKKREKQRLEKEKKEQREREKRENEMKKKFKVTGEEEPMYHARVMVASKVRKNDLPVKNGDTVSIIRTTSCPKGKWLARDANNRSPQWALPWLSADGYISVMNVELNIKEMLELGKKAQAAGRGGATEGDTISIGSRSSNQPVLTSSFTDDSEEWACEDETLSFCNKSHSLPSHTSSMAETSCGHAGAQHTLSDANLEDLHTQTRHEALQKLAIFFQHSKDDCADVPDGGGATPTKYQGLLTVAQHCPFLCTDPSFFPSFIPFVPGKVLEHQTS</sequence>
<feature type="region of interest" description="Disordered" evidence="1">
    <location>
        <begin position="538"/>
        <end position="599"/>
    </location>
</feature>
<dbReference type="PANTHER" id="PTHR16830:SF20">
    <property type="entry name" value="SI:CH211-188C16.1-RELATED"/>
    <property type="match status" value="1"/>
</dbReference>
<comment type="caution">
    <text evidence="2">The sequence shown here is derived from an EMBL/GenBank/DDBJ whole genome shotgun (WGS) entry which is preliminary data.</text>
</comment>
<evidence type="ECO:0000313" key="3">
    <source>
        <dbReference type="Proteomes" id="UP000324091"/>
    </source>
</evidence>
<dbReference type="InterPro" id="IPR036028">
    <property type="entry name" value="SH3-like_dom_sf"/>
</dbReference>